<dbReference type="InterPro" id="IPR016024">
    <property type="entry name" value="ARM-type_fold"/>
</dbReference>
<gene>
    <name evidence="2" type="ORF">Tci_025987</name>
</gene>
<name>A0A6L2KYF6_TANCI</name>
<dbReference type="PANTHER" id="PTHR46578">
    <property type="entry name" value="ARM-REPEAT/TETRATRICOPEPTIDE REPEAT (TPR)-LIKE PROTEIN"/>
    <property type="match status" value="1"/>
</dbReference>
<feature type="non-terminal residue" evidence="2">
    <location>
        <position position="95"/>
    </location>
</feature>
<evidence type="ECO:0000313" key="2">
    <source>
        <dbReference type="EMBL" id="GEU54009.1"/>
    </source>
</evidence>
<protein>
    <recommendedName>
        <fullName evidence="1">ARM repeat N-terminal plant domain-containing protein</fullName>
    </recommendedName>
</protein>
<accession>A0A6L2KYF6</accession>
<dbReference type="AlphaFoldDB" id="A0A6L2KYF6"/>
<sequence length="95" mass="10914">MAHPNEIEFIEMGIFECMAALIWKGLKYCRWLCHDQNIYIFYYATHIIGSYTINMVDFAETAVNAGVIPPLADLLRGRLTWVEQRVVVRALGHLA</sequence>
<proteinExistence type="predicted"/>
<dbReference type="Pfam" id="PF26524">
    <property type="entry name" value="ARM_7"/>
    <property type="match status" value="1"/>
</dbReference>
<evidence type="ECO:0000259" key="1">
    <source>
        <dbReference type="Pfam" id="PF26524"/>
    </source>
</evidence>
<dbReference type="PANTHER" id="PTHR46578:SF2">
    <property type="entry name" value="ARM-REPEAT_TETRATRICOPEPTIDE REPEAT (TPR)-LIKE PROTEIN"/>
    <property type="match status" value="1"/>
</dbReference>
<dbReference type="SUPFAM" id="SSF48371">
    <property type="entry name" value="ARM repeat"/>
    <property type="match status" value="1"/>
</dbReference>
<feature type="domain" description="ARM repeat N-terminal plant" evidence="1">
    <location>
        <begin position="1"/>
        <end position="95"/>
    </location>
</feature>
<comment type="caution">
    <text evidence="2">The sequence shown here is derived from an EMBL/GenBank/DDBJ whole genome shotgun (WGS) entry which is preliminary data.</text>
</comment>
<organism evidence="2">
    <name type="scientific">Tanacetum cinerariifolium</name>
    <name type="common">Dalmatian daisy</name>
    <name type="synonym">Chrysanthemum cinerariifolium</name>
    <dbReference type="NCBI Taxonomy" id="118510"/>
    <lineage>
        <taxon>Eukaryota</taxon>
        <taxon>Viridiplantae</taxon>
        <taxon>Streptophyta</taxon>
        <taxon>Embryophyta</taxon>
        <taxon>Tracheophyta</taxon>
        <taxon>Spermatophyta</taxon>
        <taxon>Magnoliopsida</taxon>
        <taxon>eudicotyledons</taxon>
        <taxon>Gunneridae</taxon>
        <taxon>Pentapetalae</taxon>
        <taxon>asterids</taxon>
        <taxon>campanulids</taxon>
        <taxon>Asterales</taxon>
        <taxon>Asteraceae</taxon>
        <taxon>Asteroideae</taxon>
        <taxon>Anthemideae</taxon>
        <taxon>Anthemidinae</taxon>
        <taxon>Tanacetum</taxon>
    </lineage>
</organism>
<dbReference type="EMBL" id="BKCJ010003263">
    <property type="protein sequence ID" value="GEU54009.1"/>
    <property type="molecule type" value="Genomic_DNA"/>
</dbReference>
<reference evidence="2" key="1">
    <citation type="journal article" date="2019" name="Sci. Rep.">
        <title>Draft genome of Tanacetum cinerariifolium, the natural source of mosquito coil.</title>
        <authorList>
            <person name="Yamashiro T."/>
            <person name="Shiraishi A."/>
            <person name="Satake H."/>
            <person name="Nakayama K."/>
        </authorList>
    </citation>
    <scope>NUCLEOTIDE SEQUENCE</scope>
</reference>
<dbReference type="InterPro" id="IPR058868">
    <property type="entry name" value="ARM_7"/>
</dbReference>